<comment type="caution">
    <text evidence="2">The sequence shown here is derived from an EMBL/GenBank/DDBJ whole genome shotgun (WGS) entry which is preliminary data.</text>
</comment>
<sequence>MAVVRPPAWEKLAPRTHLALDVDSFKRRQQGHLARWRTLAQQGAWRALHADHFDWWMFPIDDGSQPQFNVRCEADIARLLADDEWREGYAEGVATCVRAWGWDAHAGARIERDGPDWDEEMGWMDWDVRLAKVVRSLWLFQHALFPSIQALARSIHADEKGGRAFTYGHLNLNEILHMTLPRTRPAIGLAALDGASSDADSPAGQAIGSSPAAEALPAADVPHAAGSKRQRTDDDTLAAEAPAALPIGASTLGVEVEADPARKAADASRIVHVQTTDAAGRFEREHADGTPTCSHVAALVMKRPWLVAELQLRGASVSASDA</sequence>
<evidence type="ECO:0000313" key="2">
    <source>
        <dbReference type="EMBL" id="KAG8466213.1"/>
    </source>
</evidence>
<organism evidence="2 3">
    <name type="scientific">Diacronema lutheri</name>
    <name type="common">Unicellular marine alga</name>
    <name type="synonym">Monochrysis lutheri</name>
    <dbReference type="NCBI Taxonomy" id="2081491"/>
    <lineage>
        <taxon>Eukaryota</taxon>
        <taxon>Haptista</taxon>
        <taxon>Haptophyta</taxon>
        <taxon>Pavlovophyceae</taxon>
        <taxon>Pavlovales</taxon>
        <taxon>Pavlovaceae</taxon>
        <taxon>Diacronema</taxon>
    </lineage>
</organism>
<name>A0A8J5XK82_DIALT</name>
<proteinExistence type="predicted"/>
<evidence type="ECO:0000256" key="1">
    <source>
        <dbReference type="SAM" id="MobiDB-lite"/>
    </source>
</evidence>
<feature type="region of interest" description="Disordered" evidence="1">
    <location>
        <begin position="194"/>
        <end position="235"/>
    </location>
</feature>
<protein>
    <submittedName>
        <fullName evidence="2">Uncharacterized protein</fullName>
    </submittedName>
</protein>
<keyword evidence="3" id="KW-1185">Reference proteome</keyword>
<dbReference type="OrthoDB" id="10266873at2759"/>
<dbReference type="EMBL" id="JAGTXO010000008">
    <property type="protein sequence ID" value="KAG8466213.1"/>
    <property type="molecule type" value="Genomic_DNA"/>
</dbReference>
<evidence type="ECO:0000313" key="3">
    <source>
        <dbReference type="Proteomes" id="UP000751190"/>
    </source>
</evidence>
<accession>A0A8J5XK82</accession>
<dbReference type="Proteomes" id="UP000751190">
    <property type="component" value="Unassembled WGS sequence"/>
</dbReference>
<gene>
    <name evidence="2" type="ORF">KFE25_001969</name>
</gene>
<reference evidence="2" key="1">
    <citation type="submission" date="2021-05" db="EMBL/GenBank/DDBJ databases">
        <title>The genome of the haptophyte Pavlova lutheri (Diacronema luteri, Pavlovales) - a model for lipid biosynthesis in eukaryotic algae.</title>
        <authorList>
            <person name="Hulatt C.J."/>
            <person name="Posewitz M.C."/>
        </authorList>
    </citation>
    <scope>NUCLEOTIDE SEQUENCE</scope>
    <source>
        <strain evidence="2">NIVA-4/92</strain>
    </source>
</reference>
<feature type="compositionally biased region" description="Low complexity" evidence="1">
    <location>
        <begin position="194"/>
        <end position="206"/>
    </location>
</feature>
<dbReference type="AlphaFoldDB" id="A0A8J5XK82"/>